<comment type="caution">
    <text evidence="2">The sequence shown here is derived from an EMBL/GenBank/DDBJ whole genome shotgun (WGS) entry which is preliminary data.</text>
</comment>
<feature type="transmembrane region" description="Helical" evidence="1">
    <location>
        <begin position="90"/>
        <end position="115"/>
    </location>
</feature>
<dbReference type="RefSeq" id="WP_315652589.1">
    <property type="nucleotide sequence ID" value="NZ_JAVXZY010000010.1"/>
</dbReference>
<reference evidence="2" key="1">
    <citation type="submission" date="2023-09" db="EMBL/GenBank/DDBJ databases">
        <title>Paucibacter sp. APW11 Genome sequencing and assembly.</title>
        <authorList>
            <person name="Kim I."/>
        </authorList>
    </citation>
    <scope>NUCLEOTIDE SEQUENCE</scope>
    <source>
        <strain evidence="2">APW11</strain>
    </source>
</reference>
<accession>A0ABU3PGV5</accession>
<sequence length="174" mass="20119">MLRSLLRLLLQPLRWLARLLLALLLVFEEWGWEPLQRAMAWLGRLPVLRQVEAAIRRLPPYGALALLLLPTLLILPVKIIALWMIGKGRALLGVSVILLAKVAGTALLARLFVLIQPALMQLGWFARLYTRWSAWKLALLAWLHASLLWRQAAALKRLLRCRLKRLKRRFMRMA</sequence>
<gene>
    <name evidence="2" type="ORF">RQP53_20700</name>
</gene>
<dbReference type="Proteomes" id="UP001246372">
    <property type="component" value="Unassembled WGS sequence"/>
</dbReference>
<keyword evidence="3" id="KW-1185">Reference proteome</keyword>
<keyword evidence="1" id="KW-0472">Membrane</keyword>
<proteinExistence type="predicted"/>
<protein>
    <recommendedName>
        <fullName evidence="4">Transmembrane protein</fullName>
    </recommendedName>
</protein>
<dbReference type="EMBL" id="JAVXZY010000010">
    <property type="protein sequence ID" value="MDT9001709.1"/>
    <property type="molecule type" value="Genomic_DNA"/>
</dbReference>
<evidence type="ECO:0008006" key="4">
    <source>
        <dbReference type="Google" id="ProtNLM"/>
    </source>
</evidence>
<evidence type="ECO:0000256" key="1">
    <source>
        <dbReference type="SAM" id="Phobius"/>
    </source>
</evidence>
<evidence type="ECO:0000313" key="3">
    <source>
        <dbReference type="Proteomes" id="UP001246372"/>
    </source>
</evidence>
<feature type="transmembrane region" description="Helical" evidence="1">
    <location>
        <begin position="61"/>
        <end position="83"/>
    </location>
</feature>
<evidence type="ECO:0000313" key="2">
    <source>
        <dbReference type="EMBL" id="MDT9001709.1"/>
    </source>
</evidence>
<name>A0ABU3PGV5_9BURK</name>
<keyword evidence="1" id="KW-0812">Transmembrane</keyword>
<feature type="transmembrane region" description="Helical" evidence="1">
    <location>
        <begin position="135"/>
        <end position="159"/>
    </location>
</feature>
<organism evidence="2 3">
    <name type="scientific">Roseateles aquae</name>
    <dbReference type="NCBI Taxonomy" id="3077235"/>
    <lineage>
        <taxon>Bacteria</taxon>
        <taxon>Pseudomonadati</taxon>
        <taxon>Pseudomonadota</taxon>
        <taxon>Betaproteobacteria</taxon>
        <taxon>Burkholderiales</taxon>
        <taxon>Sphaerotilaceae</taxon>
        <taxon>Roseateles</taxon>
    </lineage>
</organism>
<keyword evidence="1" id="KW-1133">Transmembrane helix</keyword>